<dbReference type="RefSeq" id="WP_115468889.1">
    <property type="nucleotide sequence ID" value="NZ_QKRA01000007.1"/>
</dbReference>
<feature type="transmembrane region" description="Helical" evidence="1">
    <location>
        <begin position="285"/>
        <end position="304"/>
    </location>
</feature>
<dbReference type="InterPro" id="IPR002656">
    <property type="entry name" value="Acyl_transf_3_dom"/>
</dbReference>
<feature type="transmembrane region" description="Helical" evidence="1">
    <location>
        <begin position="219"/>
        <end position="236"/>
    </location>
</feature>
<feature type="transmembrane region" description="Helical" evidence="1">
    <location>
        <begin position="9"/>
        <end position="27"/>
    </location>
</feature>
<dbReference type="EMBL" id="QKRA01000007">
    <property type="protein sequence ID" value="RDL43562.1"/>
    <property type="molecule type" value="Genomic_DNA"/>
</dbReference>
<name>A0A370U726_9GAMM</name>
<dbReference type="AlphaFoldDB" id="A0A370U726"/>
<feature type="transmembrane region" description="Helical" evidence="1">
    <location>
        <begin position="144"/>
        <end position="162"/>
    </location>
</feature>
<organism evidence="3 4">
    <name type="scientific">Marinomonas piezotolerans</name>
    <dbReference type="NCBI Taxonomy" id="2213058"/>
    <lineage>
        <taxon>Bacteria</taxon>
        <taxon>Pseudomonadati</taxon>
        <taxon>Pseudomonadota</taxon>
        <taxon>Gammaproteobacteria</taxon>
        <taxon>Oceanospirillales</taxon>
        <taxon>Oceanospirillaceae</taxon>
        <taxon>Marinomonas</taxon>
    </lineage>
</organism>
<dbReference type="OrthoDB" id="9767863at2"/>
<dbReference type="GO" id="GO:0016747">
    <property type="term" value="F:acyltransferase activity, transferring groups other than amino-acyl groups"/>
    <property type="evidence" value="ECO:0007669"/>
    <property type="project" value="InterPro"/>
</dbReference>
<dbReference type="Proteomes" id="UP000254326">
    <property type="component" value="Unassembled WGS sequence"/>
</dbReference>
<reference evidence="3 4" key="1">
    <citation type="submission" date="2018-06" db="EMBL/GenBank/DDBJ databases">
        <title>Marinomonas sp. YLB-05 draft genome sequence.</title>
        <authorList>
            <person name="Yu L."/>
            <person name="Tang X."/>
        </authorList>
    </citation>
    <scope>NUCLEOTIDE SEQUENCE [LARGE SCALE GENOMIC DNA]</scope>
    <source>
        <strain evidence="3 4">YLB-05</strain>
    </source>
</reference>
<feature type="domain" description="Acyltransferase 3" evidence="2">
    <location>
        <begin position="7"/>
        <end position="235"/>
    </location>
</feature>
<keyword evidence="1" id="KW-1133">Transmembrane helix</keyword>
<keyword evidence="3" id="KW-0808">Transferase</keyword>
<feature type="transmembrane region" description="Helical" evidence="1">
    <location>
        <begin position="169"/>
        <end position="185"/>
    </location>
</feature>
<evidence type="ECO:0000313" key="3">
    <source>
        <dbReference type="EMBL" id="RDL43562.1"/>
    </source>
</evidence>
<keyword evidence="1" id="KW-0812">Transmembrane</keyword>
<keyword evidence="4" id="KW-1185">Reference proteome</keyword>
<keyword evidence="1" id="KW-0472">Membrane</keyword>
<protein>
    <submittedName>
        <fullName evidence="3">Acyltransferase</fullName>
    </submittedName>
</protein>
<evidence type="ECO:0000259" key="2">
    <source>
        <dbReference type="Pfam" id="PF01757"/>
    </source>
</evidence>
<feature type="transmembrane region" description="Helical" evidence="1">
    <location>
        <begin position="84"/>
        <end position="105"/>
    </location>
</feature>
<dbReference type="Pfam" id="PF01757">
    <property type="entry name" value="Acyl_transf_3"/>
    <property type="match status" value="1"/>
</dbReference>
<gene>
    <name evidence="3" type="ORF">DN730_14615</name>
</gene>
<evidence type="ECO:0000313" key="4">
    <source>
        <dbReference type="Proteomes" id="UP000254326"/>
    </source>
</evidence>
<feature type="transmembrane region" description="Helical" evidence="1">
    <location>
        <begin position="39"/>
        <end position="63"/>
    </location>
</feature>
<proteinExistence type="predicted"/>
<keyword evidence="3" id="KW-0012">Acyltransferase</keyword>
<comment type="caution">
    <text evidence="3">The sequence shown here is derived from an EMBL/GenBank/DDBJ whole genome shotgun (WGS) entry which is preliminary data.</text>
</comment>
<feature type="transmembrane region" description="Helical" evidence="1">
    <location>
        <begin position="256"/>
        <end position="279"/>
    </location>
</feature>
<evidence type="ECO:0000256" key="1">
    <source>
        <dbReference type="SAM" id="Phobius"/>
    </source>
</evidence>
<accession>A0A370U726</accession>
<sequence length="311" mass="35659">MQRSQLLDLLRLLAISLVFLAHFGQLFDSTAGQFFGIKNFYYVSLGGMGVSIFLVLSGLLAGLTDLTKPIGYFRYLWKKLCRIYPIYWLTIPVTILGYVLNGLIIDGSWPTLFPNGFIWDGIGSVTGFYAWFGLWGGPYNPPSWFIGLIIPLYAIFPMLAACIKRAPNVTLIILLAISIISRWYIGQYGLPFIETSMIEDVESWLYRQYGFMPGRPGDWFLLCRLFEFGLGVWVALKVPTSFWYRWRLGRGRLLAFLSDLSFPLFLLHYPFLFIALWWTDLGMNHTLAITLLTLLLIVGAQGIMRLEKRLR</sequence>